<reference evidence="3" key="1">
    <citation type="journal article" date="2018" name="Nat. Microbiol.">
        <title>Leveraging single-cell genomics to expand the fungal tree of life.</title>
        <authorList>
            <person name="Ahrendt S.R."/>
            <person name="Quandt C.A."/>
            <person name="Ciobanu D."/>
            <person name="Clum A."/>
            <person name="Salamov A."/>
            <person name="Andreopoulos B."/>
            <person name="Cheng J.F."/>
            <person name="Woyke T."/>
            <person name="Pelin A."/>
            <person name="Henrissat B."/>
            <person name="Reynolds N.K."/>
            <person name="Benny G.L."/>
            <person name="Smith M.E."/>
            <person name="James T.Y."/>
            <person name="Grigoriev I.V."/>
        </authorList>
    </citation>
    <scope>NUCLEOTIDE SEQUENCE [LARGE SCALE GENOMIC DNA]</scope>
    <source>
        <strain evidence="3">ATCC 52028</strain>
    </source>
</reference>
<keyword evidence="3" id="KW-1185">Reference proteome</keyword>
<feature type="compositionally biased region" description="Low complexity" evidence="1">
    <location>
        <begin position="107"/>
        <end position="116"/>
    </location>
</feature>
<protein>
    <submittedName>
        <fullName evidence="2">Uncharacterized protein</fullName>
    </submittedName>
</protein>
<evidence type="ECO:0000313" key="2">
    <source>
        <dbReference type="EMBL" id="RKO99924.1"/>
    </source>
</evidence>
<dbReference type="Proteomes" id="UP000274922">
    <property type="component" value="Unassembled WGS sequence"/>
</dbReference>
<name>A0A4P9X4E9_9FUNG</name>
<accession>A0A4P9X4E9</accession>
<evidence type="ECO:0000256" key="1">
    <source>
        <dbReference type="SAM" id="MobiDB-lite"/>
    </source>
</evidence>
<dbReference type="EMBL" id="ML014247">
    <property type="protein sequence ID" value="RKO99924.1"/>
    <property type="molecule type" value="Genomic_DNA"/>
</dbReference>
<feature type="compositionally biased region" description="Pro residues" evidence="1">
    <location>
        <begin position="96"/>
        <end position="106"/>
    </location>
</feature>
<evidence type="ECO:0000313" key="3">
    <source>
        <dbReference type="Proteomes" id="UP000274922"/>
    </source>
</evidence>
<gene>
    <name evidence="2" type="ORF">CXG81DRAFT_20058</name>
</gene>
<feature type="region of interest" description="Disordered" evidence="1">
    <location>
        <begin position="78"/>
        <end position="116"/>
    </location>
</feature>
<dbReference type="Gene3D" id="1.20.5.110">
    <property type="match status" value="1"/>
</dbReference>
<dbReference type="AlphaFoldDB" id="A0A4P9X4E9"/>
<organism evidence="2 3">
    <name type="scientific">Caulochytrium protostelioides</name>
    <dbReference type="NCBI Taxonomy" id="1555241"/>
    <lineage>
        <taxon>Eukaryota</taxon>
        <taxon>Fungi</taxon>
        <taxon>Fungi incertae sedis</taxon>
        <taxon>Chytridiomycota</taxon>
        <taxon>Chytridiomycota incertae sedis</taxon>
        <taxon>Chytridiomycetes</taxon>
        <taxon>Caulochytriales</taxon>
        <taxon>Caulochytriaceae</taxon>
        <taxon>Caulochytrium</taxon>
    </lineage>
</organism>
<feature type="compositionally biased region" description="Polar residues" evidence="1">
    <location>
        <begin position="83"/>
        <end position="92"/>
    </location>
</feature>
<proteinExistence type="predicted"/>
<sequence length="116" mass="12140">MAPPSSVTKVRQQEWAARDAATSIELGLRQISVFLTEFGNTLFDRNAKHALKTLEGTLNQMDQRMALLEAKAAPFLANGGEMGSQNLGSQGLTPDTPAPPEPPSGPPAAAAPSDAV</sequence>